<organism evidence="1">
    <name type="scientific">marine metagenome</name>
    <dbReference type="NCBI Taxonomy" id="408172"/>
    <lineage>
        <taxon>unclassified sequences</taxon>
        <taxon>metagenomes</taxon>
        <taxon>ecological metagenomes</taxon>
    </lineage>
</organism>
<gene>
    <name evidence="1" type="ORF">METZ01_LOCUS127452</name>
</gene>
<protein>
    <submittedName>
        <fullName evidence="1">Uncharacterized protein</fullName>
    </submittedName>
</protein>
<reference evidence="1" key="1">
    <citation type="submission" date="2018-05" db="EMBL/GenBank/DDBJ databases">
        <authorList>
            <person name="Lanie J.A."/>
            <person name="Ng W.-L."/>
            <person name="Kazmierczak K.M."/>
            <person name="Andrzejewski T.M."/>
            <person name="Davidsen T.M."/>
            <person name="Wayne K.J."/>
            <person name="Tettelin H."/>
            <person name="Glass J.I."/>
            <person name="Rusch D."/>
            <person name="Podicherti R."/>
            <person name="Tsui H.-C.T."/>
            <person name="Winkler M.E."/>
        </authorList>
    </citation>
    <scope>NUCLEOTIDE SEQUENCE</scope>
</reference>
<name>A0A381YC48_9ZZZZ</name>
<dbReference type="AlphaFoldDB" id="A0A381YC48"/>
<proteinExistence type="predicted"/>
<dbReference type="EMBL" id="UINC01017876">
    <property type="protein sequence ID" value="SVA74598.1"/>
    <property type="molecule type" value="Genomic_DNA"/>
</dbReference>
<sequence>MPVFALQFQMTFIYNGTSGHGATFSGEVDIEASGPDTARRKLTSELALNALQLALEQDASFNRSYDNIDIKIRSVEEKTL</sequence>
<evidence type="ECO:0000313" key="1">
    <source>
        <dbReference type="EMBL" id="SVA74598.1"/>
    </source>
</evidence>
<accession>A0A381YC48</accession>